<evidence type="ECO:0000313" key="3">
    <source>
        <dbReference type="EMBL" id="CAL8095517.1"/>
    </source>
</evidence>
<organism evidence="3 4">
    <name type="scientific">Orchesella dallaii</name>
    <dbReference type="NCBI Taxonomy" id="48710"/>
    <lineage>
        <taxon>Eukaryota</taxon>
        <taxon>Metazoa</taxon>
        <taxon>Ecdysozoa</taxon>
        <taxon>Arthropoda</taxon>
        <taxon>Hexapoda</taxon>
        <taxon>Collembola</taxon>
        <taxon>Entomobryomorpha</taxon>
        <taxon>Entomobryoidea</taxon>
        <taxon>Orchesellidae</taxon>
        <taxon>Orchesellinae</taxon>
        <taxon>Orchesella</taxon>
    </lineage>
</organism>
<evidence type="ECO:0000259" key="2">
    <source>
        <dbReference type="Pfam" id="PF12937"/>
    </source>
</evidence>
<evidence type="ECO:0000313" key="4">
    <source>
        <dbReference type="Proteomes" id="UP001642540"/>
    </source>
</evidence>
<protein>
    <recommendedName>
        <fullName evidence="1 2">F-box domain-containing protein</fullName>
    </recommendedName>
</protein>
<dbReference type="PANTHER" id="PTHR13318:SF247">
    <property type="entry name" value="GH16156P"/>
    <property type="match status" value="1"/>
</dbReference>
<dbReference type="SUPFAM" id="SSF52047">
    <property type="entry name" value="RNI-like"/>
    <property type="match status" value="2"/>
</dbReference>
<dbReference type="Proteomes" id="UP001642540">
    <property type="component" value="Unassembled WGS sequence"/>
</dbReference>
<reference evidence="3 4" key="1">
    <citation type="submission" date="2024-08" db="EMBL/GenBank/DDBJ databases">
        <authorList>
            <person name="Cucini C."/>
            <person name="Frati F."/>
        </authorList>
    </citation>
    <scope>NUCLEOTIDE SEQUENCE [LARGE SCALE GENOMIC DNA]</scope>
</reference>
<feature type="domain" description="F-box" evidence="2">
    <location>
        <begin position="40"/>
        <end position="67"/>
    </location>
</feature>
<name>A0ABP1QA78_9HEXA</name>
<dbReference type="Gene3D" id="3.80.10.10">
    <property type="entry name" value="Ribonuclease Inhibitor"/>
    <property type="match status" value="2"/>
</dbReference>
<feature type="domain" description="F-box" evidence="1">
    <location>
        <begin position="583"/>
        <end position="613"/>
    </location>
</feature>
<dbReference type="InterPro" id="IPR001810">
    <property type="entry name" value="F-box_dom"/>
</dbReference>
<dbReference type="InterPro" id="IPR032675">
    <property type="entry name" value="LRR_dom_sf"/>
</dbReference>
<gene>
    <name evidence="3" type="ORF">ODALV1_LOCUS9108</name>
</gene>
<sequence length="1140" mass="130113">MPVDEIMDYESDDSSSWEDVEEYDDDEGVGAHSLLHNSLILEKIFEFLPLTDLLDCRLVCKEWNKTALLRKLLGARFQITVNKTNFDRLLKTAQHSPYSFCRKFDFRLLELEIDRISKFIRIFGDRLSSLSVKFCTASSAESVIKILNCPRLEELKIYGALPEIKEENFHSFTFTRLNILELHSSLDYGQVNQTFIQIILKHAPNIHTVNIGQSLSLWTDLCLTVSRFSAPKLCHVGLSGLEAPLDMEHFQLFFAKQLHMRKVNLINCLVRPDFLQQFLQQTFKTLTVLNIEGTQQEILSKAFREVSLPNLKQLTLSIDGVSTSDGIYILRSAPNLSCVRVVGLFQTFFQLQMGQLISVALQERYLTTIFTRGNIQNVVSLEKRREYLKVLSLFPLQPRKLEINLSLSTISSRCFRAIYSYYPDLEHLVVISNSAKQLLVGLTGIPHRVCRKMTHCKSFAVVQTAKPRFFPSIRQLQKLKQLQLAILDETPSAESTLLLVVYGICGLDKLEELTLSNFTMTDIAFMNLAQTLSLTSCKVNGSENRWAQFLSFFKKHTIKSFLLPPPNNAMSVCNAPESVGKDSKILKKIFNYMNACDVHQARNVSHYWHAVSSVHLHKNCLSIPSDCFASQLEHRLSQYHKLNHSPSPRNHAMYYMGERQTPALSRILKLWNSLKKETSLAIISLGASALECFQLDNCRPERRNVTCHQRRQLEYWYYPDGSDDLVYPPTGKCKSEKIPSKILENISTLLVIGCWDRKDKALLEFLNPSWSVSTIHLVGVQKETLDLVLPKLISMINLESLLIKPWVNSSAYCELTRTHLQILRNASFKLKNLSMRLHAPSEAVVDFVRSQRFTLETLEVHSNVNVSDRLTFAIPQLKLLQLDEPPGCLLRTTLNVHSSLETINFGRSGCAYNQIRGKSSSDFDQTDTDFEHSATEILCDVNWFLETSPTRRTGVQKSILQQGTDSALKFFMHFPFLSSLTLRSVHAHYGILQGIFKKFTQLTKLELINATGVTDEIMTGFSKEILDEMDIMNPFQTTRERNKTENHRKGFASIRNLKCLTHLSLDDQPTCTDFSVIFGVLKLDRLQVFSCKKWKITDVALRALADVLPSLKNVNTDGCANVSKYALEYFNESRTLKPLQ</sequence>
<dbReference type="InterPro" id="IPR036047">
    <property type="entry name" value="F-box-like_dom_sf"/>
</dbReference>
<keyword evidence="4" id="KW-1185">Reference proteome</keyword>
<dbReference type="Pfam" id="PF00646">
    <property type="entry name" value="F-box"/>
    <property type="match status" value="1"/>
</dbReference>
<evidence type="ECO:0000259" key="1">
    <source>
        <dbReference type="Pfam" id="PF00646"/>
    </source>
</evidence>
<dbReference type="Pfam" id="PF12937">
    <property type="entry name" value="F-box-like"/>
    <property type="match status" value="1"/>
</dbReference>
<dbReference type="PANTHER" id="PTHR13318">
    <property type="entry name" value="PARTNER OF PAIRED, ISOFORM B-RELATED"/>
    <property type="match status" value="1"/>
</dbReference>
<accession>A0ABP1QA78</accession>
<dbReference type="SUPFAM" id="SSF81383">
    <property type="entry name" value="F-box domain"/>
    <property type="match status" value="1"/>
</dbReference>
<comment type="caution">
    <text evidence="3">The sequence shown here is derived from an EMBL/GenBank/DDBJ whole genome shotgun (WGS) entry which is preliminary data.</text>
</comment>
<proteinExistence type="predicted"/>
<dbReference type="EMBL" id="CAXLJM020000027">
    <property type="protein sequence ID" value="CAL8095517.1"/>
    <property type="molecule type" value="Genomic_DNA"/>
</dbReference>
<dbReference type="Gene3D" id="1.20.1280.50">
    <property type="match status" value="1"/>
</dbReference>